<reference evidence="1 2" key="1">
    <citation type="submission" date="2015-11" db="EMBL/GenBank/DDBJ databases">
        <title>Exploring the genomic traits of fungus-feeding bacterial genus Collimonas.</title>
        <authorList>
            <person name="Song C."/>
            <person name="Schmidt R."/>
            <person name="de Jager V."/>
            <person name="Krzyzanowska D."/>
            <person name="Jongedijk E."/>
            <person name="Cankar K."/>
            <person name="Beekwilder J."/>
            <person name="van Veen A."/>
            <person name="de Boer W."/>
            <person name="van Veen J.A."/>
            <person name="Garbeva P."/>
        </authorList>
    </citation>
    <scope>NUCLEOTIDE SEQUENCE [LARGE SCALE GENOMIC DNA]</scope>
    <source>
        <strain evidence="1 2">Ter291</strain>
    </source>
</reference>
<keyword evidence="2" id="KW-1185">Reference proteome</keyword>
<accession>A0ABN4MJI1</accession>
<evidence type="ECO:0000313" key="1">
    <source>
        <dbReference type="EMBL" id="AMP15817.1"/>
    </source>
</evidence>
<dbReference type="EMBL" id="CP013236">
    <property type="protein sequence ID" value="AMP15817.1"/>
    <property type="molecule type" value="Genomic_DNA"/>
</dbReference>
<proteinExistence type="predicted"/>
<dbReference type="Proteomes" id="UP000074914">
    <property type="component" value="Chromosome"/>
</dbReference>
<organism evidence="1 2">
    <name type="scientific">Collimonas pratensis</name>
    <dbReference type="NCBI Taxonomy" id="279113"/>
    <lineage>
        <taxon>Bacteria</taxon>
        <taxon>Pseudomonadati</taxon>
        <taxon>Pseudomonadota</taxon>
        <taxon>Betaproteobacteria</taxon>
        <taxon>Burkholderiales</taxon>
        <taxon>Oxalobacteraceae</taxon>
        <taxon>Collimonas</taxon>
    </lineage>
</organism>
<gene>
    <name evidence="1" type="ORF">CPter291_3584</name>
</gene>
<protein>
    <submittedName>
        <fullName evidence="1">Uncharacterized protein</fullName>
    </submittedName>
</protein>
<sequence>MARVLACIPPRGFMRKICIPVRRIANQRSGLTLVVSASAG</sequence>
<name>A0ABN4MJI1_9BURK</name>
<evidence type="ECO:0000313" key="2">
    <source>
        <dbReference type="Proteomes" id="UP000074914"/>
    </source>
</evidence>